<keyword evidence="4 7" id="KW-0949">S-adenosyl-L-methionine</keyword>
<evidence type="ECO:0000256" key="1">
    <source>
        <dbReference type="ARBA" id="ARBA00011975"/>
    </source>
</evidence>
<dbReference type="GO" id="GO:0009307">
    <property type="term" value="P:DNA restriction-modification system"/>
    <property type="evidence" value="ECO:0007669"/>
    <property type="project" value="UniProtKB-KW"/>
</dbReference>
<proteinExistence type="inferred from homology"/>
<dbReference type="REBASE" id="138567">
    <property type="entry name" value="M.AmeUM8ORF12225P"/>
</dbReference>
<reference evidence="9 10" key="1">
    <citation type="submission" date="2015-12" db="EMBL/GenBank/DDBJ databases">
        <title>Intraspecies pangenome expansion in the marine bacterium Alteromonas.</title>
        <authorList>
            <person name="Lopez-Perez M."/>
            <person name="Rodriguez-Valera F."/>
        </authorList>
    </citation>
    <scope>NUCLEOTIDE SEQUENCE [LARGE SCALE GENOMIC DNA]</scope>
    <source>
        <strain evidence="9 10">UM8</strain>
    </source>
</reference>
<keyword evidence="2 7" id="KW-0489">Methyltransferase</keyword>
<keyword evidence="3 7" id="KW-0808">Transferase</keyword>
<accession>A0AAC8XLG7</accession>
<dbReference type="Gene3D" id="3.40.50.150">
    <property type="entry name" value="Vaccinia Virus protein VP39"/>
    <property type="match status" value="1"/>
</dbReference>
<dbReference type="GO" id="GO:0003886">
    <property type="term" value="F:DNA (cytosine-5-)-methyltransferase activity"/>
    <property type="evidence" value="ECO:0007669"/>
    <property type="project" value="UniProtKB-EC"/>
</dbReference>
<dbReference type="InterPro" id="IPR029063">
    <property type="entry name" value="SAM-dependent_MTases_sf"/>
</dbReference>
<dbReference type="GO" id="GO:0032259">
    <property type="term" value="P:methylation"/>
    <property type="evidence" value="ECO:0007669"/>
    <property type="project" value="UniProtKB-KW"/>
</dbReference>
<comment type="catalytic activity">
    <reaction evidence="6">
        <text>a 2'-deoxycytidine in DNA + S-adenosyl-L-methionine = a 5-methyl-2'-deoxycytidine in DNA + S-adenosyl-L-homocysteine + H(+)</text>
        <dbReference type="Rhea" id="RHEA:13681"/>
        <dbReference type="Rhea" id="RHEA-COMP:11369"/>
        <dbReference type="Rhea" id="RHEA-COMP:11370"/>
        <dbReference type="ChEBI" id="CHEBI:15378"/>
        <dbReference type="ChEBI" id="CHEBI:57856"/>
        <dbReference type="ChEBI" id="CHEBI:59789"/>
        <dbReference type="ChEBI" id="CHEBI:85452"/>
        <dbReference type="ChEBI" id="CHEBI:85454"/>
        <dbReference type="EC" id="2.1.1.37"/>
    </reaction>
</comment>
<evidence type="ECO:0000313" key="10">
    <source>
        <dbReference type="Proteomes" id="UP000061468"/>
    </source>
</evidence>
<dbReference type="PROSITE" id="PS51679">
    <property type="entry name" value="SAM_MT_C5"/>
    <property type="match status" value="1"/>
</dbReference>
<sequence>MEKSVKVIDIFAGPGGLGEGFFSYEDDNGNFPFDGLISVEKDLHAHATLTLRAFYRLLIKNNLEIPEEYYQYADGKVDCPHTSATKELWEQANRETLQLEMGRDQKADIELFRSIEESCDDQSPRVLIGGPPCQAYSLVGRARNKGNKEYVPEKDHRHFLYKEYLSIMEIFSPDIFVMENVKGMLSSKINGGAVFDQIIKDLECCSAGYSLYSLKTGKKFIRGETNPKDFILCSEDYGVPQNRHRVIILGIKKKNGQDLDSIEPLRHSPKISVGDAIGDLPKLRSPLSSRGKRFNKDSLNAWKENVLTGINELINSGNIDDELVIKLKNNLRLLEQSDFDTRSVAQYHPSKSPTVFDEFVKDSPLSNVRLHESRPHMDSDLLRYFFCASFRDVYGRNARADDFPDYLAPDHKNWKSGKFVDRFKVQNFNSQSSTVTSHISKDGHYFIHSEAKQCRSLTVREAARIQSFPDSYQFMGKRTNQFHQVGNAVPPLLARQIANIVMKLLD</sequence>
<dbReference type="Pfam" id="PF00145">
    <property type="entry name" value="DNA_methylase"/>
    <property type="match status" value="1"/>
</dbReference>
<evidence type="ECO:0000256" key="4">
    <source>
        <dbReference type="ARBA" id="ARBA00022691"/>
    </source>
</evidence>
<dbReference type="SUPFAM" id="SSF53335">
    <property type="entry name" value="S-adenosyl-L-methionine-dependent methyltransferases"/>
    <property type="match status" value="1"/>
</dbReference>
<protein>
    <recommendedName>
        <fullName evidence="1">DNA (cytosine-5-)-methyltransferase</fullName>
        <ecNumber evidence="1">2.1.1.37</ecNumber>
    </recommendedName>
</protein>
<dbReference type="GO" id="GO:0044027">
    <property type="term" value="P:negative regulation of gene expression via chromosomal CpG island methylation"/>
    <property type="evidence" value="ECO:0007669"/>
    <property type="project" value="TreeGrafter"/>
</dbReference>
<evidence type="ECO:0000256" key="3">
    <source>
        <dbReference type="ARBA" id="ARBA00022679"/>
    </source>
</evidence>
<dbReference type="InterPro" id="IPR050390">
    <property type="entry name" value="C5-Methyltransferase"/>
</dbReference>
<dbReference type="PRINTS" id="PR00105">
    <property type="entry name" value="C5METTRFRASE"/>
</dbReference>
<dbReference type="Gene3D" id="3.90.120.10">
    <property type="entry name" value="DNA Methylase, subunit A, domain 2"/>
    <property type="match status" value="1"/>
</dbReference>
<name>A0AAC8XLG7_9ALTE</name>
<organism evidence="9 10">
    <name type="scientific">Alteromonas mediterranea</name>
    <dbReference type="NCBI Taxonomy" id="314275"/>
    <lineage>
        <taxon>Bacteria</taxon>
        <taxon>Pseudomonadati</taxon>
        <taxon>Pseudomonadota</taxon>
        <taxon>Gammaproteobacteria</taxon>
        <taxon>Alteromonadales</taxon>
        <taxon>Alteromonadaceae</taxon>
        <taxon>Alteromonas/Salinimonas group</taxon>
        <taxon>Alteromonas</taxon>
    </lineage>
</organism>
<dbReference type="Proteomes" id="UP000061468">
    <property type="component" value="Chromosome"/>
</dbReference>
<dbReference type="GO" id="GO:0003677">
    <property type="term" value="F:DNA binding"/>
    <property type="evidence" value="ECO:0007669"/>
    <property type="project" value="TreeGrafter"/>
</dbReference>
<dbReference type="InterPro" id="IPR001525">
    <property type="entry name" value="C5_MeTfrase"/>
</dbReference>
<dbReference type="RefSeq" id="WP_015067486.1">
    <property type="nucleotide sequence ID" value="NZ_CP013928.1"/>
</dbReference>
<feature type="active site" evidence="7">
    <location>
        <position position="133"/>
    </location>
</feature>
<evidence type="ECO:0000256" key="8">
    <source>
        <dbReference type="RuleBase" id="RU000416"/>
    </source>
</evidence>
<comment type="similarity">
    <text evidence="7 8">Belongs to the class I-like SAM-binding methyltransferase superfamily. C5-methyltransferase family.</text>
</comment>
<dbReference type="AlphaFoldDB" id="A0AAC8XLG7"/>
<evidence type="ECO:0000256" key="2">
    <source>
        <dbReference type="ARBA" id="ARBA00022603"/>
    </source>
</evidence>
<dbReference type="EC" id="2.1.1.37" evidence="1"/>
<dbReference type="NCBIfam" id="TIGR00675">
    <property type="entry name" value="dcm"/>
    <property type="match status" value="1"/>
</dbReference>
<evidence type="ECO:0000256" key="6">
    <source>
        <dbReference type="ARBA" id="ARBA00047422"/>
    </source>
</evidence>
<evidence type="ECO:0000313" key="9">
    <source>
        <dbReference type="EMBL" id="AMJ79004.1"/>
    </source>
</evidence>
<dbReference type="EMBL" id="CP013928">
    <property type="protein sequence ID" value="AMJ79004.1"/>
    <property type="molecule type" value="Genomic_DNA"/>
</dbReference>
<evidence type="ECO:0000256" key="5">
    <source>
        <dbReference type="ARBA" id="ARBA00022747"/>
    </source>
</evidence>
<keyword evidence="5" id="KW-0680">Restriction system</keyword>
<dbReference type="PANTHER" id="PTHR10629:SF52">
    <property type="entry name" value="DNA (CYTOSINE-5)-METHYLTRANSFERASE 1"/>
    <property type="match status" value="1"/>
</dbReference>
<gene>
    <name evidence="9" type="ORF">AV942_12225</name>
</gene>
<evidence type="ECO:0000256" key="7">
    <source>
        <dbReference type="PROSITE-ProRule" id="PRU01016"/>
    </source>
</evidence>
<dbReference type="PANTHER" id="PTHR10629">
    <property type="entry name" value="CYTOSINE-SPECIFIC METHYLTRANSFERASE"/>
    <property type="match status" value="1"/>
</dbReference>